<feature type="compositionally biased region" description="Low complexity" evidence="1">
    <location>
        <begin position="1343"/>
        <end position="1374"/>
    </location>
</feature>
<protein>
    <recommendedName>
        <fullName evidence="2">DNA replication checkpoint mediator MRC1 domain-containing protein</fullName>
    </recommendedName>
</protein>
<feature type="compositionally biased region" description="Polar residues" evidence="1">
    <location>
        <begin position="256"/>
        <end position="267"/>
    </location>
</feature>
<feature type="compositionally biased region" description="Acidic residues" evidence="1">
    <location>
        <begin position="1131"/>
        <end position="1141"/>
    </location>
</feature>
<feature type="compositionally biased region" description="Basic and acidic residues" evidence="1">
    <location>
        <begin position="85"/>
        <end position="94"/>
    </location>
</feature>
<evidence type="ECO:0000313" key="3">
    <source>
        <dbReference type="EMBL" id="KAF4619463.1"/>
    </source>
</evidence>
<feature type="compositionally biased region" description="Polar residues" evidence="1">
    <location>
        <begin position="961"/>
        <end position="979"/>
    </location>
</feature>
<evidence type="ECO:0000259" key="2">
    <source>
        <dbReference type="Pfam" id="PF09444"/>
    </source>
</evidence>
<feature type="compositionally biased region" description="Acidic residues" evidence="1">
    <location>
        <begin position="1207"/>
        <end position="1220"/>
    </location>
</feature>
<feature type="region of interest" description="Disordered" evidence="1">
    <location>
        <begin position="754"/>
        <end position="797"/>
    </location>
</feature>
<feature type="compositionally biased region" description="Low complexity" evidence="1">
    <location>
        <begin position="239"/>
        <end position="252"/>
    </location>
</feature>
<feature type="region of interest" description="Disordered" evidence="1">
    <location>
        <begin position="943"/>
        <end position="1005"/>
    </location>
</feature>
<feature type="region of interest" description="Disordered" evidence="1">
    <location>
        <begin position="1104"/>
        <end position="1168"/>
    </location>
</feature>
<dbReference type="EMBL" id="JAACJL010000016">
    <property type="protein sequence ID" value="KAF4619463.1"/>
    <property type="molecule type" value="Genomic_DNA"/>
</dbReference>
<feature type="compositionally biased region" description="Acidic residues" evidence="1">
    <location>
        <begin position="612"/>
        <end position="623"/>
    </location>
</feature>
<feature type="region of interest" description="Disordered" evidence="1">
    <location>
        <begin position="835"/>
        <end position="856"/>
    </location>
</feature>
<gene>
    <name evidence="3" type="ORF">D9613_005412</name>
</gene>
<feature type="compositionally biased region" description="Acidic residues" evidence="1">
    <location>
        <begin position="1041"/>
        <end position="1052"/>
    </location>
</feature>
<sequence length="1382" mass="152308">MPLEKDFSVVADSTISSSPRNDFDAPESAEGVKRPMRTYGRRQQETVVEDPETSSTLLAPPATRQTIHNTAPLHLSEEVPATSPHELETSTRDSDQDDADEPLSNLPKFEFGWKKMLRDQDSEEEEEDVVMPAAPELDNAQGPALSFGPPSLLLPDTGNLFPSQNRSGDRDFPLPLPSTEDDIFGGIASQRGPSPPATEVDESFNLSSPPRKLAHRHTFGRKGLVIHDSDSEGEGEALAKSSPATASSSSKPQLFTPKSGSSSTQPTSDDEMPSKHNKGKSKEKRRAGGSTIGPLEFEELPLSTTKTRRKTKALGRNEQAEMLKEMSHSRSERDVAIPRTEQPSRHTKDNLLRKFYTGEKANPTPSEDDPIGAFTSPARAKTPERNTRRSSMQPIIMIGRATAPNLQEQQSLSDDHRDDFRAPDPKKPIAEEEVDGKGHRSLMEIKRRAMAQKGSSSRHQSYSDDDLEVVPPNPKIAVKEEEEHRRSAGKRQSEGRKRQMAMGRISTTKASAHTRASLSPLKKAHGGISATLNQRGGKGNLSHKELNAILAANAQQQAQALTRKKEEEWQKHGGRLAVKPEAQAGGLNDVIRSIAEKGLKAAESSTGNDMGMDYEDQSDDEWTPPERASGSRAASDEDQAGSEDEEDDASLNENVNEPDVDDETAKIRASRRLVITSDSEDEENDENAKPKERFARATLSSGPGTEDDEDKENNTKLMYDQSEDKENTAVVRHTHLGLPSRALFVDESMSPPFSPVAGPSTWVPRVRDEGSQSPTQRRRPFKELVSEEPILPTQIGTTSLTQSFADKLIKASPSASMLAPAPSLKPLFPAASGSNGFSQFSDGERDQFTPAPLLQPGFSDLFEAETQDSLSNRDGSKLKRQESLNLTQDIAGLQPAFNVDDDLLRKADDIFEKEQALLVESAVKEAPKKKGKVYVNESGFLTQTVPPGGTQVGQLGPMASGSKNVGRTPLRTLSMSTGYPESPESGLRRLRRRDMTPPMNDQAMDGATQSLNAFDILRKGAHKVKQRETLKDRKDLAEFFEDEAAESDEEDTFGFRKVKTGEDEEDGEDLDQSLPELMDDKEIDEKVVAPELIHEKYMEQLEEQDKADEAFHQGLVQGQQRLKRRHGVGIDDSDDDSEDENNDRIRRAMKKSRKSDRGDIKALEANDATRAFAEAYNVALKDDEDEFAYLKRDLAPEDIVADRMRMDEDDEAESDDDQENIPETFTRDELIQKVREQKEQGLEDVEMDPTDVSWLDNDEEEEVPRVKTVNIRQRRAGRAQDTEQMEMEAMGPAFRKPVNPVGQSSKQWFAQETKSRNAGTSRSVGGSAITGHAKAKAKTNGGSLRKGSLPSSASSASTGGSKPVKAAASAISIISDKRRHFE</sequence>
<feature type="compositionally biased region" description="Basic and acidic residues" evidence="1">
    <location>
        <begin position="1225"/>
        <end position="1241"/>
    </location>
</feature>
<feature type="compositionally biased region" description="Basic and acidic residues" evidence="1">
    <location>
        <begin position="686"/>
        <end position="695"/>
    </location>
</feature>
<feature type="compositionally biased region" description="Basic and acidic residues" evidence="1">
    <location>
        <begin position="1155"/>
        <end position="1164"/>
    </location>
</feature>
<feature type="region of interest" description="Disordered" evidence="1">
    <location>
        <begin position="1041"/>
        <end position="1083"/>
    </location>
</feature>
<name>A0A8H4QYB7_9AGAR</name>
<feature type="compositionally biased region" description="Basic and acidic residues" evidence="1">
    <location>
        <begin position="413"/>
        <end position="447"/>
    </location>
</feature>
<dbReference type="Proteomes" id="UP000521872">
    <property type="component" value="Unassembled WGS sequence"/>
</dbReference>
<evidence type="ECO:0000256" key="1">
    <source>
        <dbReference type="SAM" id="MobiDB-lite"/>
    </source>
</evidence>
<feature type="region of interest" description="Disordered" evidence="1">
    <location>
        <begin position="1204"/>
        <end position="1382"/>
    </location>
</feature>
<dbReference type="InterPro" id="IPR018564">
    <property type="entry name" value="Repl_chkpnt_MRC1_dom"/>
</dbReference>
<feature type="compositionally biased region" description="Basic and acidic residues" evidence="1">
    <location>
        <begin position="318"/>
        <end position="352"/>
    </location>
</feature>
<accession>A0A8H4QYB7</accession>
<reference evidence="3 4" key="1">
    <citation type="submission" date="2019-12" db="EMBL/GenBank/DDBJ databases">
        <authorList>
            <person name="Floudas D."/>
            <person name="Bentzer J."/>
            <person name="Ahren D."/>
            <person name="Johansson T."/>
            <person name="Persson P."/>
            <person name="Tunlid A."/>
        </authorList>
    </citation>
    <scope>NUCLEOTIDE SEQUENCE [LARGE SCALE GENOMIC DNA]</scope>
    <source>
        <strain evidence="3 4">CBS 102.39</strain>
    </source>
</reference>
<feature type="compositionally biased region" description="Acidic residues" evidence="1">
    <location>
        <begin position="1062"/>
        <end position="1077"/>
    </location>
</feature>
<feature type="compositionally biased region" description="Polar residues" evidence="1">
    <location>
        <begin position="11"/>
        <end position="20"/>
    </location>
</feature>
<evidence type="ECO:0000313" key="4">
    <source>
        <dbReference type="Proteomes" id="UP000521872"/>
    </source>
</evidence>
<dbReference type="Pfam" id="PF09444">
    <property type="entry name" value="MRC1"/>
    <property type="match status" value="1"/>
</dbReference>
<keyword evidence="4" id="KW-1185">Reference proteome</keyword>
<feature type="compositionally biased region" description="Polar residues" evidence="1">
    <location>
        <begin position="505"/>
        <end position="517"/>
    </location>
</feature>
<feature type="region of interest" description="Disordered" evidence="1">
    <location>
        <begin position="137"/>
        <end position="540"/>
    </location>
</feature>
<feature type="domain" description="DNA replication checkpoint mediator MRC1" evidence="2">
    <location>
        <begin position="1034"/>
        <end position="1174"/>
    </location>
</feature>
<feature type="compositionally biased region" description="Basic residues" evidence="1">
    <location>
        <begin position="275"/>
        <end position="287"/>
    </location>
</feature>
<comment type="caution">
    <text evidence="3">The sequence shown here is derived from an EMBL/GenBank/DDBJ whole genome shotgun (WGS) entry which is preliminary data.</text>
</comment>
<feature type="compositionally biased region" description="Acidic residues" evidence="1">
    <location>
        <begin position="636"/>
        <end position="662"/>
    </location>
</feature>
<feature type="region of interest" description="Disordered" evidence="1">
    <location>
        <begin position="1"/>
        <end position="107"/>
    </location>
</feature>
<proteinExistence type="predicted"/>
<organism evidence="3 4">
    <name type="scientific">Agrocybe pediades</name>
    <dbReference type="NCBI Taxonomy" id="84607"/>
    <lineage>
        <taxon>Eukaryota</taxon>
        <taxon>Fungi</taxon>
        <taxon>Dikarya</taxon>
        <taxon>Basidiomycota</taxon>
        <taxon>Agaricomycotina</taxon>
        <taxon>Agaricomycetes</taxon>
        <taxon>Agaricomycetidae</taxon>
        <taxon>Agaricales</taxon>
        <taxon>Agaricineae</taxon>
        <taxon>Strophariaceae</taxon>
        <taxon>Agrocybe</taxon>
    </lineage>
</organism>
<feature type="compositionally biased region" description="Polar residues" evidence="1">
    <location>
        <begin position="1301"/>
        <end position="1324"/>
    </location>
</feature>
<feature type="compositionally biased region" description="Polar residues" evidence="1">
    <location>
        <begin position="53"/>
        <end position="69"/>
    </location>
</feature>
<feature type="region of interest" description="Disordered" evidence="1">
    <location>
        <begin position="558"/>
        <end position="726"/>
    </location>
</feature>
<feature type="compositionally biased region" description="Basic and acidic residues" evidence="1">
    <location>
        <begin position="477"/>
        <end position="497"/>
    </location>
</feature>